<reference evidence="4" key="1">
    <citation type="submission" date="2016-10" db="EMBL/GenBank/DDBJ databases">
        <authorList>
            <person name="Varghese N."/>
            <person name="Submissions S."/>
        </authorList>
    </citation>
    <scope>NUCLEOTIDE SEQUENCE [LARGE SCALE GENOMIC DNA]</scope>
    <source>
        <strain evidence="4">CGMCC 4.3525</strain>
    </source>
</reference>
<name>A0A1H9WFI2_9PSEU</name>
<sequence>MGRERPVRRRPVAARPSSRWGGYLDEVDRFDAAFFGISPREATDMDPQQRLALELAWEALENAGVVPGALHEHPVGVFMGAFGSDYATLAQREGIEEIGHHAVTGQSCGLIANRISYTLGLRGPSFTVDSAQSSALVAVHLAALSIRTGECEVDVLINNAGVGGPAGPLWEVDEDHW</sequence>
<dbReference type="InterPro" id="IPR020841">
    <property type="entry name" value="PKS_Beta-ketoAc_synthase_dom"/>
</dbReference>
<dbReference type="AlphaFoldDB" id="A0A1H9WFI2"/>
<keyword evidence="4" id="KW-1185">Reference proteome</keyword>
<evidence type="ECO:0000313" key="4">
    <source>
        <dbReference type="Proteomes" id="UP000199352"/>
    </source>
</evidence>
<dbReference type="Gene3D" id="3.40.47.10">
    <property type="match status" value="1"/>
</dbReference>
<dbReference type="GO" id="GO:0006633">
    <property type="term" value="P:fatty acid biosynthetic process"/>
    <property type="evidence" value="ECO:0007669"/>
    <property type="project" value="TreeGrafter"/>
</dbReference>
<dbReference type="PROSITE" id="PS52004">
    <property type="entry name" value="KS3_2"/>
    <property type="match status" value="1"/>
</dbReference>
<dbReference type="Proteomes" id="UP000199352">
    <property type="component" value="Unassembled WGS sequence"/>
</dbReference>
<feature type="domain" description="Ketosynthase family 3 (KS3)" evidence="2">
    <location>
        <begin position="1"/>
        <end position="177"/>
    </location>
</feature>
<dbReference type="EMBL" id="FOFR01000033">
    <property type="protein sequence ID" value="SES32660.1"/>
    <property type="molecule type" value="Genomic_DNA"/>
</dbReference>
<organism evidence="3 4">
    <name type="scientific">Lentzea xinjiangensis</name>
    <dbReference type="NCBI Taxonomy" id="402600"/>
    <lineage>
        <taxon>Bacteria</taxon>
        <taxon>Bacillati</taxon>
        <taxon>Actinomycetota</taxon>
        <taxon>Actinomycetes</taxon>
        <taxon>Pseudonocardiales</taxon>
        <taxon>Pseudonocardiaceae</taxon>
        <taxon>Lentzea</taxon>
    </lineage>
</organism>
<dbReference type="CDD" id="cd00833">
    <property type="entry name" value="PKS"/>
    <property type="match status" value="1"/>
</dbReference>
<dbReference type="SMART" id="SM00825">
    <property type="entry name" value="PKS_KS"/>
    <property type="match status" value="1"/>
</dbReference>
<dbReference type="Pfam" id="PF00109">
    <property type="entry name" value="ketoacyl-synt"/>
    <property type="match status" value="1"/>
</dbReference>
<dbReference type="PANTHER" id="PTHR43775">
    <property type="entry name" value="FATTY ACID SYNTHASE"/>
    <property type="match status" value="1"/>
</dbReference>
<dbReference type="SUPFAM" id="SSF53901">
    <property type="entry name" value="Thiolase-like"/>
    <property type="match status" value="1"/>
</dbReference>
<dbReference type="InterPro" id="IPR016039">
    <property type="entry name" value="Thiolase-like"/>
</dbReference>
<evidence type="ECO:0000313" key="3">
    <source>
        <dbReference type="EMBL" id="SES32660.1"/>
    </source>
</evidence>
<protein>
    <submittedName>
        <fullName evidence="3">Type I polyketide synthase PikAI</fullName>
    </submittedName>
</protein>
<dbReference type="PANTHER" id="PTHR43775:SF51">
    <property type="entry name" value="INACTIVE PHENOLPHTHIOCEROL SYNTHESIS POLYKETIDE SYNTHASE TYPE I PKS1-RELATED"/>
    <property type="match status" value="1"/>
</dbReference>
<evidence type="ECO:0000256" key="1">
    <source>
        <dbReference type="ARBA" id="ARBA00022679"/>
    </source>
</evidence>
<dbReference type="STRING" id="402600.SAMN05216188_13331"/>
<dbReference type="InterPro" id="IPR050091">
    <property type="entry name" value="PKS_NRPS_Biosynth_Enz"/>
</dbReference>
<dbReference type="InterPro" id="IPR014030">
    <property type="entry name" value="Ketoacyl_synth_N"/>
</dbReference>
<dbReference type="GO" id="GO:0004312">
    <property type="term" value="F:fatty acid synthase activity"/>
    <property type="evidence" value="ECO:0007669"/>
    <property type="project" value="TreeGrafter"/>
</dbReference>
<proteinExistence type="predicted"/>
<accession>A0A1H9WFI2</accession>
<keyword evidence="1" id="KW-0808">Transferase</keyword>
<evidence type="ECO:0000259" key="2">
    <source>
        <dbReference type="PROSITE" id="PS52004"/>
    </source>
</evidence>
<gene>
    <name evidence="3" type="ORF">SAMN05216188_13331</name>
</gene>